<dbReference type="Proteomes" id="UP000266841">
    <property type="component" value="Unassembled WGS sequence"/>
</dbReference>
<feature type="compositionally biased region" description="Basic residues" evidence="1">
    <location>
        <begin position="93"/>
        <end position="103"/>
    </location>
</feature>
<dbReference type="AlphaFoldDB" id="K0SSB3"/>
<comment type="caution">
    <text evidence="2">The sequence shown here is derived from an EMBL/GenBank/DDBJ whole genome shotgun (WGS) entry which is preliminary data.</text>
</comment>
<sequence>MLRVSLSAGGVIRLLTKPFLTSELRPMETSLPGVQLKVGQVTGQLEGLRRRRPGRGSPGSHVGSGPAPRKNKSGSSRGRGGWQGTVNAEETRRRKKKRRKSCGRRTTYPSFGGKRHPTGGGDPGGAREINYGLSYLPFFSLIYLSQARLILLPASTSTRRRLAAKPCCVASGDGRSKRTLL</sequence>
<gene>
    <name evidence="2" type="ORF">THAOC_10560</name>
</gene>
<organism evidence="2 3">
    <name type="scientific">Thalassiosira oceanica</name>
    <name type="common">Marine diatom</name>
    <dbReference type="NCBI Taxonomy" id="159749"/>
    <lineage>
        <taxon>Eukaryota</taxon>
        <taxon>Sar</taxon>
        <taxon>Stramenopiles</taxon>
        <taxon>Ochrophyta</taxon>
        <taxon>Bacillariophyta</taxon>
        <taxon>Coscinodiscophyceae</taxon>
        <taxon>Thalassiosirophycidae</taxon>
        <taxon>Thalassiosirales</taxon>
        <taxon>Thalassiosiraceae</taxon>
        <taxon>Thalassiosira</taxon>
    </lineage>
</organism>
<evidence type="ECO:0000313" key="2">
    <source>
        <dbReference type="EMBL" id="EJK68275.1"/>
    </source>
</evidence>
<protein>
    <submittedName>
        <fullName evidence="2">Uncharacterized protein</fullName>
    </submittedName>
</protein>
<reference evidence="2 3" key="1">
    <citation type="journal article" date="2012" name="Genome Biol.">
        <title>Genome and low-iron response of an oceanic diatom adapted to chronic iron limitation.</title>
        <authorList>
            <person name="Lommer M."/>
            <person name="Specht M."/>
            <person name="Roy A.S."/>
            <person name="Kraemer L."/>
            <person name="Andreson R."/>
            <person name="Gutowska M.A."/>
            <person name="Wolf J."/>
            <person name="Bergner S.V."/>
            <person name="Schilhabel M.B."/>
            <person name="Klostermeier U.C."/>
            <person name="Beiko R.G."/>
            <person name="Rosenstiel P."/>
            <person name="Hippler M."/>
            <person name="Laroche J."/>
        </authorList>
    </citation>
    <scope>NUCLEOTIDE SEQUENCE [LARGE SCALE GENOMIC DNA]</scope>
    <source>
        <strain evidence="2 3">CCMP1005</strain>
    </source>
</reference>
<keyword evidence="3" id="KW-1185">Reference proteome</keyword>
<feature type="region of interest" description="Disordered" evidence="1">
    <location>
        <begin position="35"/>
        <end position="123"/>
    </location>
</feature>
<evidence type="ECO:0000256" key="1">
    <source>
        <dbReference type="SAM" id="MobiDB-lite"/>
    </source>
</evidence>
<evidence type="ECO:0000313" key="3">
    <source>
        <dbReference type="Proteomes" id="UP000266841"/>
    </source>
</evidence>
<name>K0SSB3_THAOC</name>
<proteinExistence type="predicted"/>
<accession>K0SSB3</accession>
<dbReference type="EMBL" id="AGNL01011633">
    <property type="protein sequence ID" value="EJK68275.1"/>
    <property type="molecule type" value="Genomic_DNA"/>
</dbReference>